<protein>
    <submittedName>
        <fullName evidence="1">Uncharacterized protein</fullName>
    </submittedName>
</protein>
<organism evidence="1 2">
    <name type="scientific">Fusarium oxysporum NRRL 32931</name>
    <dbReference type="NCBI Taxonomy" id="660029"/>
    <lineage>
        <taxon>Eukaryota</taxon>
        <taxon>Fungi</taxon>
        <taxon>Dikarya</taxon>
        <taxon>Ascomycota</taxon>
        <taxon>Pezizomycotina</taxon>
        <taxon>Sordariomycetes</taxon>
        <taxon>Hypocreomycetidae</taxon>
        <taxon>Hypocreales</taxon>
        <taxon>Nectriaceae</taxon>
        <taxon>Fusarium</taxon>
        <taxon>Fusarium oxysporum species complex</taxon>
    </lineage>
</organism>
<gene>
    <name evidence="1" type="ORF">FOYG_14732</name>
</gene>
<proteinExistence type="predicted"/>
<dbReference type="AlphaFoldDB" id="W9HNR3"/>
<dbReference type="Proteomes" id="UP000030753">
    <property type="component" value="Unassembled WGS sequence"/>
</dbReference>
<dbReference type="EMBL" id="JH717848">
    <property type="protein sequence ID" value="EWY82635.1"/>
    <property type="molecule type" value="Genomic_DNA"/>
</dbReference>
<name>W9HNR3_FUSOX</name>
<evidence type="ECO:0000313" key="2">
    <source>
        <dbReference type="Proteomes" id="UP000030753"/>
    </source>
</evidence>
<sequence length="69" mass="7430">MTRTNTALQTLPNMCSEAIAEVPPVVIPWNTLKGSSLTGPRRREVAWCQAFGRVPIGGGRGVPVSDPKR</sequence>
<dbReference type="HOGENOM" id="CLU_2775985_0_0_1"/>
<evidence type="ECO:0000313" key="1">
    <source>
        <dbReference type="EMBL" id="EWY82635.1"/>
    </source>
</evidence>
<accession>W9HNR3</accession>
<reference evidence="1 2" key="1">
    <citation type="submission" date="2011-06" db="EMBL/GenBank/DDBJ databases">
        <title>The Genome Sequence of Fusarium oxysporum FOSC 3-a.</title>
        <authorList>
            <consortium name="The Broad Institute Genome Sequencing Platform"/>
            <person name="Ma L.-J."/>
            <person name="Gale L.R."/>
            <person name="Schwartz D.C."/>
            <person name="Zhou S."/>
            <person name="Corby-Kistler H."/>
            <person name="Young S.K."/>
            <person name="Zeng Q."/>
            <person name="Gargeya S."/>
            <person name="Fitzgerald M."/>
            <person name="Haas B."/>
            <person name="Abouelleil A."/>
            <person name="Alvarado L."/>
            <person name="Arachchi H.M."/>
            <person name="Berlin A."/>
            <person name="Brown A."/>
            <person name="Chapman S.B."/>
            <person name="Chen Z."/>
            <person name="Dunbar C."/>
            <person name="Freedman E."/>
            <person name="Gearin G."/>
            <person name="Gellesch M."/>
            <person name="Goldberg J."/>
            <person name="Griggs A."/>
            <person name="Gujja S."/>
            <person name="Heiman D."/>
            <person name="Howarth C."/>
            <person name="Larson L."/>
            <person name="Lui A."/>
            <person name="MacDonald P.J.P."/>
            <person name="Mehta T."/>
            <person name="Montmayeur A."/>
            <person name="Murphy C."/>
            <person name="Neiman D."/>
            <person name="Pearson M."/>
            <person name="Priest M."/>
            <person name="Roberts A."/>
            <person name="Saif S."/>
            <person name="Shea T."/>
            <person name="Shenoy N."/>
            <person name="Sisk P."/>
            <person name="Stolte C."/>
            <person name="Sykes S."/>
            <person name="Wortman J."/>
            <person name="Nusbaum C."/>
            <person name="Birren B."/>
        </authorList>
    </citation>
    <scope>NUCLEOTIDE SEQUENCE [LARGE SCALE GENOMIC DNA]</scope>
    <source>
        <strain evidence="2">FOSC 3-a</strain>
    </source>
</reference>